<feature type="domain" description="Retroviral polymerase SH3-like" evidence="1">
    <location>
        <begin position="2"/>
        <end position="52"/>
    </location>
</feature>
<accession>A0A4C1WK14</accession>
<dbReference type="InterPro" id="IPR057670">
    <property type="entry name" value="SH3_retrovirus"/>
</dbReference>
<reference evidence="2 3" key="1">
    <citation type="journal article" date="2019" name="Commun. Biol.">
        <title>The bagworm genome reveals a unique fibroin gene that provides high tensile strength.</title>
        <authorList>
            <person name="Kono N."/>
            <person name="Nakamura H."/>
            <person name="Ohtoshi R."/>
            <person name="Tomita M."/>
            <person name="Numata K."/>
            <person name="Arakawa K."/>
        </authorList>
    </citation>
    <scope>NUCLEOTIDE SEQUENCE [LARGE SCALE GENOMIC DNA]</scope>
</reference>
<dbReference type="EMBL" id="BGZK01000589">
    <property type="protein sequence ID" value="GBP51786.1"/>
    <property type="molecule type" value="Genomic_DNA"/>
</dbReference>
<evidence type="ECO:0000313" key="3">
    <source>
        <dbReference type="Proteomes" id="UP000299102"/>
    </source>
</evidence>
<protein>
    <submittedName>
        <fullName evidence="2">Retrovirus-related Pol polyprotein from transposon TNT 1-94</fullName>
    </submittedName>
</protein>
<dbReference type="Proteomes" id="UP000299102">
    <property type="component" value="Unassembled WGS sequence"/>
</dbReference>
<sequence length="235" mass="26832">MHIPKEKRLKWDIKSKPHILDGYAKKVKGHRIKDPHKKCVSVTMDVIIQENLKTNIPDNTSLGYWNTILQNVYEIPSPVESKKIRRPPHRYGFSNLSMESNAENKNDPVSVKQTLRGLDKDNWIAAMQEELQAFKENDAWVVVSEVPQGKTLVQCVGALIWWYIDHINNAIFSASTFGLRGRRDSNDGMELSVSQIPLYFCLSCYRSGGLCHNETLNNGVNKFAIKYSKSEPHFG</sequence>
<proteinExistence type="predicted"/>
<evidence type="ECO:0000313" key="2">
    <source>
        <dbReference type="EMBL" id="GBP51786.1"/>
    </source>
</evidence>
<organism evidence="2 3">
    <name type="scientific">Eumeta variegata</name>
    <name type="common">Bagworm moth</name>
    <name type="synonym">Eumeta japonica</name>
    <dbReference type="NCBI Taxonomy" id="151549"/>
    <lineage>
        <taxon>Eukaryota</taxon>
        <taxon>Metazoa</taxon>
        <taxon>Ecdysozoa</taxon>
        <taxon>Arthropoda</taxon>
        <taxon>Hexapoda</taxon>
        <taxon>Insecta</taxon>
        <taxon>Pterygota</taxon>
        <taxon>Neoptera</taxon>
        <taxon>Endopterygota</taxon>
        <taxon>Lepidoptera</taxon>
        <taxon>Glossata</taxon>
        <taxon>Ditrysia</taxon>
        <taxon>Tineoidea</taxon>
        <taxon>Psychidae</taxon>
        <taxon>Oiketicinae</taxon>
        <taxon>Eumeta</taxon>
    </lineage>
</organism>
<comment type="caution">
    <text evidence="2">The sequence shown here is derived from an EMBL/GenBank/DDBJ whole genome shotgun (WGS) entry which is preliminary data.</text>
</comment>
<name>A0A4C1WK14_EUMVA</name>
<dbReference type="OrthoDB" id="413361at2759"/>
<dbReference type="AlphaFoldDB" id="A0A4C1WK14"/>
<keyword evidence="3" id="KW-1185">Reference proteome</keyword>
<evidence type="ECO:0000259" key="1">
    <source>
        <dbReference type="Pfam" id="PF25597"/>
    </source>
</evidence>
<dbReference type="Pfam" id="PF25597">
    <property type="entry name" value="SH3_retrovirus"/>
    <property type="match status" value="1"/>
</dbReference>
<gene>
    <name evidence="2" type="ORF">EVAR_96853_1</name>
</gene>